<dbReference type="EMBL" id="WJBH02000005">
    <property type="protein sequence ID" value="KAI9557798.1"/>
    <property type="molecule type" value="Genomic_DNA"/>
</dbReference>
<keyword evidence="2" id="KW-0732">Signal</keyword>
<dbReference type="Proteomes" id="UP000820818">
    <property type="component" value="Linkage Group LG5"/>
</dbReference>
<evidence type="ECO:0000256" key="2">
    <source>
        <dbReference type="SAM" id="SignalP"/>
    </source>
</evidence>
<proteinExistence type="predicted"/>
<feature type="signal peptide" evidence="2">
    <location>
        <begin position="1"/>
        <end position="20"/>
    </location>
</feature>
<organism evidence="4 5">
    <name type="scientific">Daphnia sinensis</name>
    <dbReference type="NCBI Taxonomy" id="1820382"/>
    <lineage>
        <taxon>Eukaryota</taxon>
        <taxon>Metazoa</taxon>
        <taxon>Ecdysozoa</taxon>
        <taxon>Arthropoda</taxon>
        <taxon>Crustacea</taxon>
        <taxon>Branchiopoda</taxon>
        <taxon>Diplostraca</taxon>
        <taxon>Cladocera</taxon>
        <taxon>Anomopoda</taxon>
        <taxon>Daphniidae</taxon>
        <taxon>Daphnia</taxon>
        <taxon>Daphnia similis group</taxon>
    </lineage>
</organism>
<dbReference type="PROSITE" id="PS00615">
    <property type="entry name" value="C_TYPE_LECTIN_1"/>
    <property type="match status" value="1"/>
</dbReference>
<accession>A0AAD5L8R8</accession>
<dbReference type="InterPro" id="IPR016187">
    <property type="entry name" value="CTDL_fold"/>
</dbReference>
<evidence type="ECO:0000313" key="4">
    <source>
        <dbReference type="EMBL" id="KAI9557798.1"/>
    </source>
</evidence>
<gene>
    <name evidence="4" type="ORF">GHT06_014547</name>
</gene>
<dbReference type="InterPro" id="IPR016186">
    <property type="entry name" value="C-type_lectin-like/link_sf"/>
</dbReference>
<dbReference type="Gene3D" id="3.10.100.10">
    <property type="entry name" value="Mannose-Binding Protein A, subunit A"/>
    <property type="match status" value="1"/>
</dbReference>
<dbReference type="Pfam" id="PF00059">
    <property type="entry name" value="Lectin_C"/>
    <property type="match status" value="1"/>
</dbReference>
<keyword evidence="5" id="KW-1185">Reference proteome</keyword>
<evidence type="ECO:0000259" key="3">
    <source>
        <dbReference type="PROSITE" id="PS50041"/>
    </source>
</evidence>
<dbReference type="SMART" id="SM00034">
    <property type="entry name" value="CLECT"/>
    <property type="match status" value="1"/>
</dbReference>
<keyword evidence="1" id="KW-1015">Disulfide bond</keyword>
<dbReference type="CDD" id="cd00037">
    <property type="entry name" value="CLECT"/>
    <property type="match status" value="1"/>
</dbReference>
<evidence type="ECO:0000256" key="1">
    <source>
        <dbReference type="ARBA" id="ARBA00023157"/>
    </source>
</evidence>
<evidence type="ECO:0000313" key="5">
    <source>
        <dbReference type="Proteomes" id="UP000820818"/>
    </source>
</evidence>
<comment type="caution">
    <text evidence="4">The sequence shown here is derived from an EMBL/GenBank/DDBJ whole genome shotgun (WGS) entry which is preliminary data.</text>
</comment>
<feature type="chain" id="PRO_5042024505" description="C-type lectin domain-containing protein" evidence="2">
    <location>
        <begin position="21"/>
        <end position="165"/>
    </location>
</feature>
<name>A0AAD5L8R8_9CRUS</name>
<dbReference type="InterPro" id="IPR018378">
    <property type="entry name" value="C-type_lectin_CS"/>
</dbReference>
<dbReference type="InterPro" id="IPR001304">
    <property type="entry name" value="C-type_lectin-like"/>
</dbReference>
<sequence length="165" mass="18081">MNKATCIIIALSALISGTFAVCAPGFSQVGDKCYTVPGLPQRYDFWSSNELCSVAKSNLFHVETLTQWEELNAFLVGLGYTDTYWTGVAAEGHPGLWVVRSTGYELNPAAVEFKAGAPSNSATNLCLAIEYQTELGRYQWVDYPCTDTYVIVCEPRVCLAPNAKF</sequence>
<protein>
    <recommendedName>
        <fullName evidence="3">C-type lectin domain-containing protein</fullName>
    </recommendedName>
</protein>
<feature type="domain" description="C-type lectin" evidence="3">
    <location>
        <begin position="29"/>
        <end position="154"/>
    </location>
</feature>
<dbReference type="SUPFAM" id="SSF56436">
    <property type="entry name" value="C-type lectin-like"/>
    <property type="match status" value="1"/>
</dbReference>
<reference evidence="4 5" key="1">
    <citation type="submission" date="2022-05" db="EMBL/GenBank/DDBJ databases">
        <title>A multi-omics perspective on studying reproductive biology in Daphnia sinensis.</title>
        <authorList>
            <person name="Jia J."/>
        </authorList>
    </citation>
    <scope>NUCLEOTIDE SEQUENCE [LARGE SCALE GENOMIC DNA]</scope>
    <source>
        <strain evidence="4 5">WSL</strain>
    </source>
</reference>
<dbReference type="AlphaFoldDB" id="A0AAD5L8R8"/>
<dbReference type="PROSITE" id="PS50041">
    <property type="entry name" value="C_TYPE_LECTIN_2"/>
    <property type="match status" value="1"/>
</dbReference>